<organism evidence="1">
    <name type="scientific">marine sediment metagenome</name>
    <dbReference type="NCBI Taxonomy" id="412755"/>
    <lineage>
        <taxon>unclassified sequences</taxon>
        <taxon>metagenomes</taxon>
        <taxon>ecological metagenomes</taxon>
    </lineage>
</organism>
<accession>A0A0F9PDP7</accession>
<protein>
    <submittedName>
        <fullName evidence="1">Uncharacterized protein</fullName>
    </submittedName>
</protein>
<comment type="caution">
    <text evidence="1">The sequence shown here is derived from an EMBL/GenBank/DDBJ whole genome shotgun (WGS) entry which is preliminary data.</text>
</comment>
<evidence type="ECO:0000313" key="1">
    <source>
        <dbReference type="EMBL" id="KKM99155.1"/>
    </source>
</evidence>
<reference evidence="1" key="1">
    <citation type="journal article" date="2015" name="Nature">
        <title>Complex archaea that bridge the gap between prokaryotes and eukaryotes.</title>
        <authorList>
            <person name="Spang A."/>
            <person name="Saw J.H."/>
            <person name="Jorgensen S.L."/>
            <person name="Zaremba-Niedzwiedzka K."/>
            <person name="Martijn J."/>
            <person name="Lind A.E."/>
            <person name="van Eijk R."/>
            <person name="Schleper C."/>
            <person name="Guy L."/>
            <person name="Ettema T.J."/>
        </authorList>
    </citation>
    <scope>NUCLEOTIDE SEQUENCE</scope>
</reference>
<dbReference type="EMBL" id="LAZR01005530">
    <property type="protein sequence ID" value="KKM99155.1"/>
    <property type="molecule type" value="Genomic_DNA"/>
</dbReference>
<dbReference type="AlphaFoldDB" id="A0A0F9PDP7"/>
<gene>
    <name evidence="1" type="ORF">LCGC14_1150770</name>
</gene>
<name>A0A0F9PDP7_9ZZZZ</name>
<proteinExistence type="predicted"/>
<sequence>MTCNSNRELTDGYVLCQECGHVEEYTVERAEGRETCIRCGAKFCGCECCNGLARVNLQLKIHELNDREG</sequence>